<name>A0A1Y3QTX4_9BACT</name>
<reference evidence="4" key="2">
    <citation type="journal article" date="2018" name="BMC Genomics">
        <title>Whole genome sequencing and function prediction of 133 gut anaerobes isolated from chicken caecum in pure cultures.</title>
        <authorList>
            <person name="Medvecky M."/>
            <person name="Cejkova D."/>
            <person name="Polansky O."/>
            <person name="Karasova D."/>
            <person name="Kubasova T."/>
            <person name="Cizek A."/>
            <person name="Rychlik I."/>
        </authorList>
    </citation>
    <scope>NUCLEOTIDE SEQUENCE</scope>
    <source>
        <strain evidence="4">An90</strain>
    </source>
</reference>
<dbReference type="EMBL" id="VVXH01000003">
    <property type="protein sequence ID" value="KAA2380028.1"/>
    <property type="molecule type" value="Genomic_DNA"/>
</dbReference>
<reference evidence="5" key="1">
    <citation type="submission" date="2017-04" db="EMBL/GenBank/DDBJ databases">
        <title>Function of individual gut microbiota members based on whole genome sequencing of pure cultures obtained from chicken caecum.</title>
        <authorList>
            <person name="Medvecky M."/>
            <person name="Cejkova D."/>
            <person name="Polansky O."/>
            <person name="Karasova D."/>
            <person name="Kubasova T."/>
            <person name="Cizek A."/>
            <person name="Rychlik I."/>
        </authorList>
    </citation>
    <scope>NUCLEOTIDE SEQUENCE [LARGE SCALE GENOMIC DNA]</scope>
    <source>
        <strain evidence="5">An90</strain>
    </source>
</reference>
<feature type="transmembrane region" description="Helical" evidence="2">
    <location>
        <begin position="31"/>
        <end position="53"/>
    </location>
</feature>
<organism evidence="4 5">
    <name type="scientific">Alistipes onderdonkii</name>
    <dbReference type="NCBI Taxonomy" id="328813"/>
    <lineage>
        <taxon>Bacteria</taxon>
        <taxon>Pseudomonadati</taxon>
        <taxon>Bacteroidota</taxon>
        <taxon>Bacteroidia</taxon>
        <taxon>Bacteroidales</taxon>
        <taxon>Rikenellaceae</taxon>
        <taxon>Alistipes</taxon>
    </lineage>
</organism>
<evidence type="ECO:0000313" key="4">
    <source>
        <dbReference type="EMBL" id="OUN03131.1"/>
    </source>
</evidence>
<evidence type="ECO:0000313" key="5">
    <source>
        <dbReference type="Proteomes" id="UP000195772"/>
    </source>
</evidence>
<dbReference type="OrthoDB" id="1115172at2"/>
<protein>
    <recommendedName>
        <fullName evidence="7">Chromosome partitioning protein ParA</fullName>
    </recommendedName>
</protein>
<evidence type="ECO:0008006" key="7">
    <source>
        <dbReference type="Google" id="ProtNLM"/>
    </source>
</evidence>
<gene>
    <name evidence="4" type="ORF">B5G41_08790</name>
    <name evidence="3" type="ORF">F2Y10_04660</name>
</gene>
<keyword evidence="1" id="KW-0175">Coiled coil</keyword>
<dbReference type="AlphaFoldDB" id="A0A1Y3QTX4"/>
<proteinExistence type="predicted"/>
<feature type="coiled-coil region" evidence="1">
    <location>
        <begin position="135"/>
        <end position="183"/>
    </location>
</feature>
<evidence type="ECO:0000313" key="3">
    <source>
        <dbReference type="EMBL" id="KAA2380028.1"/>
    </source>
</evidence>
<sequence length="312" mass="35510">MEENKQGYDPSEFEDDDYMASQPVPEKSIRGYRIVIIILSVILVALSVLYFSIHRQQMVDNQLLQADRDSIQNDLGRLMTDYDNLQVTNDSISANLNVERDRADSLMTRLKKERSWNLAKIKQYEKEVGTLRTVMKSYIRQIDSLNTLNKKLINENVTYRKEISSAKLRAEMAEEKAAELDNKVRVGAVIRARDIRLSALNANSKPVSRIKNAARLRVDFVLTANELATPGEKTVYVRITSPDGYVLTTEAMPTFDFEGERLSYSAMREVDYQNQDLEVGIYYNSTGFAAGAYTVQLFCDGRLIGTSQIAMR</sequence>
<keyword evidence="2" id="KW-1133">Transmembrane helix</keyword>
<dbReference type="Proteomes" id="UP000195772">
    <property type="component" value="Unassembled WGS sequence"/>
</dbReference>
<comment type="caution">
    <text evidence="4">The sequence shown here is derived from an EMBL/GenBank/DDBJ whole genome shotgun (WGS) entry which is preliminary data.</text>
</comment>
<keyword evidence="2" id="KW-0472">Membrane</keyword>
<evidence type="ECO:0000256" key="2">
    <source>
        <dbReference type="SAM" id="Phobius"/>
    </source>
</evidence>
<evidence type="ECO:0000256" key="1">
    <source>
        <dbReference type="SAM" id="Coils"/>
    </source>
</evidence>
<evidence type="ECO:0000313" key="6">
    <source>
        <dbReference type="Proteomes" id="UP000322940"/>
    </source>
</evidence>
<dbReference type="eggNOG" id="COG1196">
    <property type="taxonomic scope" value="Bacteria"/>
</dbReference>
<reference evidence="3 6" key="3">
    <citation type="journal article" date="2019" name="Nat. Med.">
        <title>A library of human gut bacterial isolates paired with longitudinal multiomics data enables mechanistic microbiome research.</title>
        <authorList>
            <person name="Poyet M."/>
            <person name="Groussin M."/>
            <person name="Gibbons S.M."/>
            <person name="Avila-Pacheco J."/>
            <person name="Jiang X."/>
            <person name="Kearney S.M."/>
            <person name="Perrotta A.R."/>
            <person name="Berdy B."/>
            <person name="Zhao S."/>
            <person name="Lieberman T.D."/>
            <person name="Swanson P.K."/>
            <person name="Smith M."/>
            <person name="Roesemann S."/>
            <person name="Alexander J.E."/>
            <person name="Rich S.A."/>
            <person name="Livny J."/>
            <person name="Vlamakis H."/>
            <person name="Clish C."/>
            <person name="Bullock K."/>
            <person name="Deik A."/>
            <person name="Scott J."/>
            <person name="Pierce K.A."/>
            <person name="Xavier R.J."/>
            <person name="Alm E.J."/>
        </authorList>
    </citation>
    <scope>NUCLEOTIDE SEQUENCE [LARGE SCALE GENOMIC DNA]</scope>
    <source>
        <strain evidence="3 6">BIOML-A266</strain>
    </source>
</reference>
<dbReference type="RefSeq" id="WP_018696288.1">
    <property type="nucleotide sequence ID" value="NZ_AP025562.1"/>
</dbReference>
<keyword evidence="2" id="KW-0812">Transmembrane</keyword>
<dbReference type="EMBL" id="NFHB01000005">
    <property type="protein sequence ID" value="OUN03131.1"/>
    <property type="molecule type" value="Genomic_DNA"/>
</dbReference>
<accession>A0A1Y3QTX4</accession>
<dbReference type="Proteomes" id="UP000322940">
    <property type="component" value="Unassembled WGS sequence"/>
</dbReference>